<feature type="compositionally biased region" description="Low complexity" evidence="1">
    <location>
        <begin position="140"/>
        <end position="153"/>
    </location>
</feature>
<feature type="region of interest" description="Disordered" evidence="1">
    <location>
        <begin position="1"/>
        <end position="76"/>
    </location>
</feature>
<evidence type="ECO:0000313" key="3">
    <source>
        <dbReference type="Proteomes" id="UP000245884"/>
    </source>
</evidence>
<protein>
    <recommendedName>
        <fullName evidence="4">Fork-head domain-containing protein</fullName>
    </recommendedName>
</protein>
<evidence type="ECO:0008006" key="4">
    <source>
        <dbReference type="Google" id="ProtNLM"/>
    </source>
</evidence>
<keyword evidence="3" id="KW-1185">Reference proteome</keyword>
<evidence type="ECO:0000256" key="1">
    <source>
        <dbReference type="SAM" id="MobiDB-lite"/>
    </source>
</evidence>
<feature type="compositionally biased region" description="Polar residues" evidence="1">
    <location>
        <begin position="95"/>
        <end position="126"/>
    </location>
</feature>
<dbReference type="GeneID" id="37031455"/>
<feature type="compositionally biased region" description="Polar residues" evidence="1">
    <location>
        <begin position="1"/>
        <end position="11"/>
    </location>
</feature>
<reference evidence="2 3" key="1">
    <citation type="journal article" date="2018" name="Mol. Biol. Evol.">
        <title>Broad Genomic Sampling Reveals a Smut Pathogenic Ancestry of the Fungal Clade Ustilaginomycotina.</title>
        <authorList>
            <person name="Kijpornyongpan T."/>
            <person name="Mondo S.J."/>
            <person name="Barry K."/>
            <person name="Sandor L."/>
            <person name="Lee J."/>
            <person name="Lipzen A."/>
            <person name="Pangilinan J."/>
            <person name="LaButti K."/>
            <person name="Hainaut M."/>
            <person name="Henrissat B."/>
            <person name="Grigoriev I.V."/>
            <person name="Spatafora J.W."/>
            <person name="Aime M.C."/>
        </authorList>
    </citation>
    <scope>NUCLEOTIDE SEQUENCE [LARGE SCALE GENOMIC DNA]</scope>
    <source>
        <strain evidence="2 3">MCA 5214</strain>
    </source>
</reference>
<dbReference type="RefSeq" id="XP_025360882.1">
    <property type="nucleotide sequence ID" value="XM_025509632.1"/>
</dbReference>
<feature type="compositionally biased region" description="Low complexity" evidence="1">
    <location>
        <begin position="23"/>
        <end position="39"/>
    </location>
</feature>
<dbReference type="STRING" id="1569628.A0A316UM04"/>
<gene>
    <name evidence="2" type="ORF">BDZ90DRAFT_50676</name>
</gene>
<proteinExistence type="predicted"/>
<feature type="region of interest" description="Disordered" evidence="1">
    <location>
        <begin position="95"/>
        <end position="177"/>
    </location>
</feature>
<dbReference type="OrthoDB" id="5954824at2759"/>
<dbReference type="Proteomes" id="UP000245884">
    <property type="component" value="Unassembled WGS sequence"/>
</dbReference>
<dbReference type="AlphaFoldDB" id="A0A316UM04"/>
<dbReference type="EMBL" id="KZ819672">
    <property type="protein sequence ID" value="PWN26270.1"/>
    <property type="molecule type" value="Genomic_DNA"/>
</dbReference>
<evidence type="ECO:0000313" key="2">
    <source>
        <dbReference type="EMBL" id="PWN26270.1"/>
    </source>
</evidence>
<organism evidence="2 3">
    <name type="scientific">Jaminaea rosea</name>
    <dbReference type="NCBI Taxonomy" id="1569628"/>
    <lineage>
        <taxon>Eukaryota</taxon>
        <taxon>Fungi</taxon>
        <taxon>Dikarya</taxon>
        <taxon>Basidiomycota</taxon>
        <taxon>Ustilaginomycotina</taxon>
        <taxon>Exobasidiomycetes</taxon>
        <taxon>Microstromatales</taxon>
        <taxon>Microstromatales incertae sedis</taxon>
        <taxon>Jaminaea</taxon>
    </lineage>
</organism>
<name>A0A316UM04_9BASI</name>
<feature type="compositionally biased region" description="Low complexity" evidence="1">
    <location>
        <begin position="46"/>
        <end position="66"/>
    </location>
</feature>
<sequence length="225" mass="24066">MDSPYLSSHGSPASPRLYRTAGSSPQQAFSNAFSQAQPQNFLNAFHNAQQHHNNHQQQGQSSASQGTLQGIPKSGPAALDYASAQLSNYAAAQQNMYNGSPSTPGGSNANASSPNAMGSFPPQLSQLPPGMDFSSMTLHSANSSAPASAASSPGWTHRRLPSSSSSQQQSTHTHNPRIAASAVTGKRLNWGEMICATIYHSEHGRLVIQDLFEQMCKRFPEVQEW</sequence>
<accession>A0A316UM04</accession>